<keyword evidence="2" id="KW-1185">Reference proteome</keyword>
<dbReference type="CDD" id="cd06222">
    <property type="entry name" value="RNase_H_like"/>
    <property type="match status" value="1"/>
</dbReference>
<dbReference type="InterPro" id="IPR053151">
    <property type="entry name" value="RNase_H-like"/>
</dbReference>
<dbReference type="Gene3D" id="3.30.420.10">
    <property type="entry name" value="Ribonuclease H-like superfamily/Ribonuclease H"/>
    <property type="match status" value="1"/>
</dbReference>
<dbReference type="Proteomes" id="UP001280121">
    <property type="component" value="Unassembled WGS sequence"/>
</dbReference>
<protein>
    <recommendedName>
        <fullName evidence="3">RNase H type-1 domain-containing protein</fullName>
    </recommendedName>
</protein>
<evidence type="ECO:0008006" key="3">
    <source>
        <dbReference type="Google" id="ProtNLM"/>
    </source>
</evidence>
<organism evidence="1 2">
    <name type="scientific">Dipteronia dyeriana</name>
    <dbReference type="NCBI Taxonomy" id="168575"/>
    <lineage>
        <taxon>Eukaryota</taxon>
        <taxon>Viridiplantae</taxon>
        <taxon>Streptophyta</taxon>
        <taxon>Embryophyta</taxon>
        <taxon>Tracheophyta</taxon>
        <taxon>Spermatophyta</taxon>
        <taxon>Magnoliopsida</taxon>
        <taxon>eudicotyledons</taxon>
        <taxon>Gunneridae</taxon>
        <taxon>Pentapetalae</taxon>
        <taxon>rosids</taxon>
        <taxon>malvids</taxon>
        <taxon>Sapindales</taxon>
        <taxon>Sapindaceae</taxon>
        <taxon>Hippocastanoideae</taxon>
        <taxon>Acereae</taxon>
        <taxon>Dipteronia</taxon>
    </lineage>
</organism>
<reference evidence="1" key="1">
    <citation type="journal article" date="2023" name="Plant J.">
        <title>Genome sequences and population genomics provide insights into the demographic history, inbreeding, and mutation load of two 'living fossil' tree species of Dipteronia.</title>
        <authorList>
            <person name="Feng Y."/>
            <person name="Comes H.P."/>
            <person name="Chen J."/>
            <person name="Zhu S."/>
            <person name="Lu R."/>
            <person name="Zhang X."/>
            <person name="Li P."/>
            <person name="Qiu J."/>
            <person name="Olsen K.M."/>
            <person name="Qiu Y."/>
        </authorList>
    </citation>
    <scope>NUCLEOTIDE SEQUENCE</scope>
    <source>
        <strain evidence="1">KIB01</strain>
    </source>
</reference>
<dbReference type="InterPro" id="IPR044730">
    <property type="entry name" value="RNase_H-like_dom_plant"/>
</dbReference>
<dbReference type="GO" id="GO:0003676">
    <property type="term" value="F:nucleic acid binding"/>
    <property type="evidence" value="ECO:0007669"/>
    <property type="project" value="InterPro"/>
</dbReference>
<dbReference type="EMBL" id="JANJYI010000004">
    <property type="protein sequence ID" value="KAK2654469.1"/>
    <property type="molecule type" value="Genomic_DNA"/>
</dbReference>
<evidence type="ECO:0000313" key="2">
    <source>
        <dbReference type="Proteomes" id="UP001280121"/>
    </source>
</evidence>
<evidence type="ECO:0000313" key="1">
    <source>
        <dbReference type="EMBL" id="KAK2654469.1"/>
    </source>
</evidence>
<dbReference type="InterPro" id="IPR036397">
    <property type="entry name" value="RNaseH_sf"/>
</dbReference>
<dbReference type="PANTHER" id="PTHR47723:SF22">
    <property type="entry name" value="RNASE H TYPE-1 DOMAIN-CONTAINING PROTEIN"/>
    <property type="match status" value="1"/>
</dbReference>
<accession>A0AAD9X7W7</accession>
<comment type="caution">
    <text evidence="1">The sequence shown here is derived from an EMBL/GenBank/DDBJ whole genome shotgun (WGS) entry which is preliminary data.</text>
</comment>
<gene>
    <name evidence="1" type="ORF">Ddye_014325</name>
</gene>
<proteinExistence type="predicted"/>
<name>A0AAD9X7W7_9ROSI</name>
<dbReference type="InterPro" id="IPR012337">
    <property type="entry name" value="RNaseH-like_sf"/>
</dbReference>
<dbReference type="PANTHER" id="PTHR47723">
    <property type="entry name" value="OS05G0353850 PROTEIN"/>
    <property type="match status" value="1"/>
</dbReference>
<sequence>MWIPPINYGLKFNMDGPTKGKPSQTGIGGVLRYANSKVLCMFSLSVGLQDPNTAEVPVLAIQQECSLCMSKSWLVGDEIEIVSDSKLAVTWINGVGRPQYDWNEISPSMQMLGRAGRPQYDSHGEGIVITYHWP</sequence>
<dbReference type="SUPFAM" id="SSF53098">
    <property type="entry name" value="Ribonuclease H-like"/>
    <property type="match status" value="1"/>
</dbReference>
<dbReference type="AlphaFoldDB" id="A0AAD9X7W7"/>